<protein>
    <recommendedName>
        <fullName evidence="1">Knottins-like domain-containing protein</fullName>
    </recommendedName>
</protein>
<organism evidence="2 3">
    <name type="scientific">Paspalum vaginatum</name>
    <name type="common">seashore paspalum</name>
    <dbReference type="NCBI Taxonomy" id="158149"/>
    <lineage>
        <taxon>Eukaryota</taxon>
        <taxon>Viridiplantae</taxon>
        <taxon>Streptophyta</taxon>
        <taxon>Embryophyta</taxon>
        <taxon>Tracheophyta</taxon>
        <taxon>Spermatophyta</taxon>
        <taxon>Magnoliopsida</taxon>
        <taxon>Liliopsida</taxon>
        <taxon>Poales</taxon>
        <taxon>Poaceae</taxon>
        <taxon>PACMAD clade</taxon>
        <taxon>Panicoideae</taxon>
        <taxon>Andropogonodae</taxon>
        <taxon>Paspaleae</taxon>
        <taxon>Paspalinae</taxon>
        <taxon>Paspalum</taxon>
    </lineage>
</organism>
<dbReference type="InterPro" id="IPR036574">
    <property type="entry name" value="Scorpion_toxin-like_sf"/>
</dbReference>
<evidence type="ECO:0000313" key="3">
    <source>
        <dbReference type="Proteomes" id="UP001164776"/>
    </source>
</evidence>
<dbReference type="AlphaFoldDB" id="A0A9W7XD60"/>
<feature type="domain" description="Knottins-like" evidence="1">
    <location>
        <begin position="74"/>
        <end position="117"/>
    </location>
</feature>
<proteinExistence type="predicted"/>
<gene>
    <name evidence="2" type="ORF">BS78_K261400</name>
</gene>
<sequence length="119" mass="13427">MDPPSRSNQINFCSTCLDTRTSILASYNESTNGGASTKEESLCSRRGHPLTLHPHHRYEPSECWSWPDGCNVHLSGAYKGPCWPWKDDDCNRVCIGENSDNFSGSCYSFQCWCYTKCDS</sequence>
<dbReference type="Gene3D" id="3.30.30.10">
    <property type="entry name" value="Knottin, scorpion toxin-like"/>
    <property type="match status" value="1"/>
</dbReference>
<dbReference type="SUPFAM" id="SSF57095">
    <property type="entry name" value="Scorpion toxin-like"/>
    <property type="match status" value="1"/>
</dbReference>
<keyword evidence="3" id="KW-1185">Reference proteome</keyword>
<dbReference type="Proteomes" id="UP001164776">
    <property type="component" value="Unassembled WGS sequence"/>
</dbReference>
<reference evidence="2 3" key="1">
    <citation type="submission" date="2022-10" db="EMBL/GenBank/DDBJ databases">
        <title>WGS assembly of Paspalum vaginatum 540-79.</title>
        <authorList>
            <person name="Sun G."/>
            <person name="Wase N."/>
            <person name="Shu S."/>
            <person name="Jenkins J."/>
            <person name="Zhou B."/>
            <person name="Torres-Rodriguez J."/>
            <person name="Chen C."/>
            <person name="Sandor L."/>
            <person name="Plott C."/>
            <person name="Yoshinga Y."/>
            <person name="Daum C."/>
            <person name="Qi P."/>
            <person name="Barry K."/>
            <person name="Lipzen A."/>
            <person name="Berry L."/>
            <person name="Pedersen C."/>
            <person name="Gottilla T."/>
            <person name="Foltz A."/>
            <person name="Yu H."/>
            <person name="O'Malley R."/>
            <person name="Zhang C."/>
            <person name="Devos K."/>
            <person name="Sigmon B."/>
            <person name="Yu B."/>
            <person name="Obata T."/>
            <person name="Schmutz J."/>
            <person name="Schnable J."/>
        </authorList>
    </citation>
    <scope>NUCLEOTIDE SEQUENCE [LARGE SCALE GENOMIC DNA]</scope>
    <source>
        <strain evidence="3">cv. 540-79</strain>
    </source>
</reference>
<evidence type="ECO:0000313" key="2">
    <source>
        <dbReference type="EMBL" id="KAJ1256955.1"/>
    </source>
</evidence>
<name>A0A9W7XD60_9POAL</name>
<comment type="caution">
    <text evidence="2">The sequence shown here is derived from an EMBL/GenBank/DDBJ whole genome shotgun (WGS) entry which is preliminary data.</text>
</comment>
<dbReference type="EMBL" id="MU629454">
    <property type="protein sequence ID" value="KAJ1256955.1"/>
    <property type="molecule type" value="Genomic_DNA"/>
</dbReference>
<accession>A0A9W7XD60</accession>
<dbReference type="InterPro" id="IPR003614">
    <property type="entry name" value="Knottins"/>
</dbReference>
<evidence type="ECO:0000259" key="1">
    <source>
        <dbReference type="Pfam" id="PF00304"/>
    </source>
</evidence>
<dbReference type="Pfam" id="PF00304">
    <property type="entry name" value="Gamma-thionin"/>
    <property type="match status" value="1"/>
</dbReference>